<dbReference type="AlphaFoldDB" id="A0A8X7B7L8"/>
<name>A0A8X7B7L8_TRICX</name>
<organism evidence="2 3">
    <name type="scientific">Trichonephila clavipes</name>
    <name type="common">Golden silk orbweaver</name>
    <name type="synonym">Nephila clavipes</name>
    <dbReference type="NCBI Taxonomy" id="2585209"/>
    <lineage>
        <taxon>Eukaryota</taxon>
        <taxon>Metazoa</taxon>
        <taxon>Ecdysozoa</taxon>
        <taxon>Arthropoda</taxon>
        <taxon>Chelicerata</taxon>
        <taxon>Arachnida</taxon>
        <taxon>Araneae</taxon>
        <taxon>Araneomorphae</taxon>
        <taxon>Entelegynae</taxon>
        <taxon>Araneoidea</taxon>
        <taxon>Nephilidae</taxon>
        <taxon>Trichonephila</taxon>
    </lineage>
</organism>
<gene>
    <name evidence="2" type="primary">PGBD4</name>
    <name evidence="2" type="ORF">TNCV_2176571</name>
</gene>
<feature type="domain" description="PiggyBac transposable element-derived protein" evidence="1">
    <location>
        <begin position="58"/>
        <end position="285"/>
    </location>
</feature>
<keyword evidence="3" id="KW-1185">Reference proteome</keyword>
<evidence type="ECO:0000313" key="2">
    <source>
        <dbReference type="EMBL" id="GFY22396.1"/>
    </source>
</evidence>
<protein>
    <submittedName>
        <fullName evidence="2">PiggyBac transposable element-derived protein 4</fullName>
    </submittedName>
</protein>
<reference evidence="2" key="1">
    <citation type="submission" date="2020-08" db="EMBL/GenBank/DDBJ databases">
        <title>Multicomponent nature underlies the extraordinary mechanical properties of spider dragline silk.</title>
        <authorList>
            <person name="Kono N."/>
            <person name="Nakamura H."/>
            <person name="Mori M."/>
            <person name="Yoshida Y."/>
            <person name="Ohtoshi R."/>
            <person name="Malay A.D."/>
            <person name="Moran D.A.P."/>
            <person name="Tomita M."/>
            <person name="Numata K."/>
            <person name="Arakawa K."/>
        </authorList>
    </citation>
    <scope>NUCLEOTIDE SEQUENCE</scope>
</reference>
<dbReference type="Pfam" id="PF13843">
    <property type="entry name" value="DDE_Tnp_1_7"/>
    <property type="match status" value="1"/>
</dbReference>
<dbReference type="EMBL" id="BMAU01021361">
    <property type="protein sequence ID" value="GFY22396.1"/>
    <property type="molecule type" value="Genomic_DNA"/>
</dbReference>
<accession>A0A8X7B7L8</accession>
<dbReference type="InterPro" id="IPR029526">
    <property type="entry name" value="PGBD"/>
</dbReference>
<evidence type="ECO:0000259" key="1">
    <source>
        <dbReference type="Pfam" id="PF13843"/>
    </source>
</evidence>
<dbReference type="PANTHER" id="PTHR46599">
    <property type="entry name" value="PIGGYBAC TRANSPOSABLE ELEMENT-DERIVED PROTEIN 4"/>
    <property type="match status" value="1"/>
</dbReference>
<dbReference type="Proteomes" id="UP000887159">
    <property type="component" value="Unassembled WGS sequence"/>
</dbReference>
<dbReference type="PANTHER" id="PTHR46599:SF3">
    <property type="entry name" value="PIGGYBAC TRANSPOSABLE ELEMENT-DERIVED PROTEIN 4"/>
    <property type="match status" value="1"/>
</dbReference>
<proteinExistence type="predicted"/>
<evidence type="ECO:0000313" key="3">
    <source>
        <dbReference type="Proteomes" id="UP000887159"/>
    </source>
</evidence>
<comment type="caution">
    <text evidence="2">The sequence shown here is derived from an EMBL/GenBank/DDBJ whole genome shotgun (WGS) entry which is preliminary data.</text>
</comment>
<sequence>MPKRKRGLTTEEIQKVLADLEDEIFDDSLSDCELENEEDDLDQSLNLNPEVEDEVVSEKQIRKITEETNIYATRVLQSATPSSLRKHNPGWTETSEEEILKFLSLILLMGHVDKDNIKEYWSTDPMLETPFFKKIMPRDRFLNLLRYLHFENNDHAPDKTASDYDRLWKLRNVFNSLNNSFQEIYDPTEELAIDEVIVVFKGRIIFKQYILKKRKRFGIKVYKIVDKKGYTFNMKVYLGADRERLKSGIKVKPTHATVLELAESIKNKGHKLFMDNFFSSPELFQ</sequence>